<gene>
    <name evidence="2" type="ORF">ACFP1L_13750</name>
</gene>
<dbReference type="EMBL" id="JBHSSE010000028">
    <property type="protein sequence ID" value="MFC6202932.1"/>
    <property type="molecule type" value="Genomic_DNA"/>
</dbReference>
<keyword evidence="1" id="KW-0472">Membrane</keyword>
<feature type="transmembrane region" description="Helical" evidence="1">
    <location>
        <begin position="6"/>
        <end position="25"/>
    </location>
</feature>
<keyword evidence="3" id="KW-1185">Reference proteome</keyword>
<proteinExistence type="predicted"/>
<feature type="transmembrane region" description="Helical" evidence="1">
    <location>
        <begin position="46"/>
        <end position="63"/>
    </location>
</feature>
<keyword evidence="1" id="KW-0812">Transmembrane</keyword>
<dbReference type="Proteomes" id="UP001596171">
    <property type="component" value="Unassembled WGS sequence"/>
</dbReference>
<keyword evidence="1" id="KW-1133">Transmembrane helix</keyword>
<name>A0ABW1SMP1_9LACO</name>
<sequence length="64" mass="7142">MMMTGIVFLVLLMVGILLSGIFFRYMDASAGISFGSIKLSDFRLEFVNVMLMLGILAWALILIH</sequence>
<accession>A0ABW1SMP1</accession>
<reference evidence="3" key="1">
    <citation type="journal article" date="2019" name="Int. J. Syst. Evol. Microbiol.">
        <title>The Global Catalogue of Microorganisms (GCM) 10K type strain sequencing project: providing services to taxonomists for standard genome sequencing and annotation.</title>
        <authorList>
            <consortium name="The Broad Institute Genomics Platform"/>
            <consortium name="The Broad Institute Genome Sequencing Center for Infectious Disease"/>
            <person name="Wu L."/>
            <person name="Ma J."/>
        </authorList>
    </citation>
    <scope>NUCLEOTIDE SEQUENCE [LARGE SCALE GENOMIC DNA]</scope>
    <source>
        <strain evidence="3">CCM 8930</strain>
    </source>
</reference>
<evidence type="ECO:0000313" key="3">
    <source>
        <dbReference type="Proteomes" id="UP001596171"/>
    </source>
</evidence>
<comment type="caution">
    <text evidence="2">The sequence shown here is derived from an EMBL/GenBank/DDBJ whole genome shotgun (WGS) entry which is preliminary data.</text>
</comment>
<organism evidence="2 3">
    <name type="scientific">Lactiplantibacillus nangangensis</name>
    <dbReference type="NCBI Taxonomy" id="2559917"/>
    <lineage>
        <taxon>Bacteria</taxon>
        <taxon>Bacillati</taxon>
        <taxon>Bacillota</taxon>
        <taxon>Bacilli</taxon>
        <taxon>Lactobacillales</taxon>
        <taxon>Lactobacillaceae</taxon>
        <taxon>Lactiplantibacillus</taxon>
    </lineage>
</organism>
<evidence type="ECO:0008006" key="4">
    <source>
        <dbReference type="Google" id="ProtNLM"/>
    </source>
</evidence>
<dbReference type="RefSeq" id="WP_137615956.1">
    <property type="nucleotide sequence ID" value="NZ_BJDI01000005.1"/>
</dbReference>
<evidence type="ECO:0000313" key="2">
    <source>
        <dbReference type="EMBL" id="MFC6202932.1"/>
    </source>
</evidence>
<protein>
    <recommendedName>
        <fullName evidence="4">Integral membrane protein</fullName>
    </recommendedName>
</protein>
<evidence type="ECO:0000256" key="1">
    <source>
        <dbReference type="SAM" id="Phobius"/>
    </source>
</evidence>